<gene>
    <name evidence="9" type="ORF">GUH15_22365</name>
</gene>
<dbReference type="InterPro" id="IPR003667">
    <property type="entry name" value="NqrDE/RnfAE"/>
</dbReference>
<accession>A0A8I0H9N3</accession>
<dbReference type="Proteomes" id="UP000653002">
    <property type="component" value="Unassembled WGS sequence"/>
</dbReference>
<evidence type="ECO:0000256" key="2">
    <source>
        <dbReference type="ARBA" id="ARBA00022448"/>
    </source>
</evidence>
<comment type="subcellular location">
    <subcellularLocation>
        <location evidence="1">Endomembrane system</location>
        <topology evidence="1">Multi-pass membrane protein</topology>
    </subcellularLocation>
</comment>
<keyword evidence="7 8" id="KW-0472">Membrane</keyword>
<dbReference type="AlphaFoldDB" id="A0A8I0H9N3"/>
<keyword evidence="3" id="KW-0997">Cell inner membrane</keyword>
<evidence type="ECO:0000313" key="10">
    <source>
        <dbReference type="Proteomes" id="UP000653002"/>
    </source>
</evidence>
<evidence type="ECO:0000256" key="5">
    <source>
        <dbReference type="ARBA" id="ARBA00022967"/>
    </source>
</evidence>
<keyword evidence="5" id="KW-1278">Translocase</keyword>
<feature type="non-terminal residue" evidence="9">
    <location>
        <position position="78"/>
    </location>
</feature>
<reference evidence="9" key="1">
    <citation type="submission" date="2020-01" db="EMBL/GenBank/DDBJ databases">
        <authorList>
            <person name="Richard D."/>
        </authorList>
    </citation>
    <scope>NUCLEOTIDE SEQUENCE</scope>
    <source>
        <strain evidence="9">JP541</strain>
    </source>
</reference>
<keyword evidence="6 8" id="KW-1133">Transmembrane helix</keyword>
<evidence type="ECO:0000256" key="8">
    <source>
        <dbReference type="SAM" id="Phobius"/>
    </source>
</evidence>
<proteinExistence type="predicted"/>
<protein>
    <submittedName>
        <fullName evidence="9">Electron transport complex subunit RsxE</fullName>
    </submittedName>
</protein>
<sequence>MDQNPTFVQLLGMCPTLATTTSLSNAIGMGLAATAVLICSNIFISLLRKFIPKQIRIVSYIIIISGFVTAVELLMHAY</sequence>
<comment type="caution">
    <text evidence="9">The sequence shown here is derived from an EMBL/GenBank/DDBJ whole genome shotgun (WGS) entry which is preliminary data.</text>
</comment>
<name>A0A8I0H9N3_XANCI</name>
<evidence type="ECO:0000256" key="4">
    <source>
        <dbReference type="ARBA" id="ARBA00022692"/>
    </source>
</evidence>
<dbReference type="PANTHER" id="PTHR30586">
    <property type="entry name" value="ELECTRON TRANSPORT COMPLEX PROTEIN RNFE"/>
    <property type="match status" value="1"/>
</dbReference>
<evidence type="ECO:0000256" key="1">
    <source>
        <dbReference type="ARBA" id="ARBA00004127"/>
    </source>
</evidence>
<feature type="transmembrane region" description="Helical" evidence="8">
    <location>
        <begin position="26"/>
        <end position="46"/>
    </location>
</feature>
<evidence type="ECO:0000256" key="7">
    <source>
        <dbReference type="ARBA" id="ARBA00023136"/>
    </source>
</evidence>
<keyword evidence="3" id="KW-1003">Cell membrane</keyword>
<dbReference type="Pfam" id="PF02508">
    <property type="entry name" value="Rnf-Nqr"/>
    <property type="match status" value="1"/>
</dbReference>
<organism evidence="9 10">
    <name type="scientific">Xanthomonas citri pv. citri</name>
    <dbReference type="NCBI Taxonomy" id="611301"/>
    <lineage>
        <taxon>Bacteria</taxon>
        <taxon>Pseudomonadati</taxon>
        <taxon>Pseudomonadota</taxon>
        <taxon>Gammaproteobacteria</taxon>
        <taxon>Lysobacterales</taxon>
        <taxon>Lysobacteraceae</taxon>
        <taxon>Xanthomonas</taxon>
    </lineage>
</organism>
<keyword evidence="4 8" id="KW-0812">Transmembrane</keyword>
<feature type="transmembrane region" description="Helical" evidence="8">
    <location>
        <begin position="58"/>
        <end position="77"/>
    </location>
</feature>
<evidence type="ECO:0000256" key="3">
    <source>
        <dbReference type="ARBA" id="ARBA00022519"/>
    </source>
</evidence>
<evidence type="ECO:0000313" key="9">
    <source>
        <dbReference type="EMBL" id="MBD4338747.1"/>
    </source>
</evidence>
<dbReference type="PANTHER" id="PTHR30586:SF0">
    <property type="entry name" value="ION-TRANSLOCATING OXIDOREDUCTASE COMPLEX SUBUNIT E"/>
    <property type="match status" value="1"/>
</dbReference>
<dbReference type="GO" id="GO:0005886">
    <property type="term" value="C:plasma membrane"/>
    <property type="evidence" value="ECO:0007669"/>
    <property type="project" value="TreeGrafter"/>
</dbReference>
<keyword evidence="2" id="KW-0813">Transport</keyword>
<dbReference type="GO" id="GO:0012505">
    <property type="term" value="C:endomembrane system"/>
    <property type="evidence" value="ECO:0007669"/>
    <property type="project" value="UniProtKB-SubCell"/>
</dbReference>
<evidence type="ECO:0000256" key="6">
    <source>
        <dbReference type="ARBA" id="ARBA00022989"/>
    </source>
</evidence>
<dbReference type="EMBL" id="JAABFR010001681">
    <property type="protein sequence ID" value="MBD4338747.1"/>
    <property type="molecule type" value="Genomic_DNA"/>
</dbReference>